<evidence type="ECO:0000256" key="2">
    <source>
        <dbReference type="ARBA" id="ARBA00022614"/>
    </source>
</evidence>
<dbReference type="FunFam" id="3.80.10.10:FF:000026">
    <property type="entry name" value="U2 small nuclear ribonucleoprotein A"/>
    <property type="match status" value="1"/>
</dbReference>
<comment type="similarity">
    <text evidence="5">Belongs to the U2 small nuclear ribonucleoprotein A family.</text>
</comment>
<evidence type="ECO:0000313" key="7">
    <source>
        <dbReference type="Proteomes" id="UP001061958"/>
    </source>
</evidence>
<keyword evidence="4" id="KW-0539">Nucleus</keyword>
<evidence type="ECO:0000313" key="6">
    <source>
        <dbReference type="EMBL" id="GJQ15596.1"/>
    </source>
</evidence>
<evidence type="ECO:0000256" key="4">
    <source>
        <dbReference type="ARBA" id="ARBA00023242"/>
    </source>
</evidence>
<dbReference type="GO" id="GO:0030620">
    <property type="term" value="F:U2 snRNA binding"/>
    <property type="evidence" value="ECO:0007669"/>
    <property type="project" value="InterPro"/>
</dbReference>
<keyword evidence="7" id="KW-1185">Reference proteome</keyword>
<keyword evidence="2" id="KW-0433">Leucine-rich repeat</keyword>
<dbReference type="InterPro" id="IPR032675">
    <property type="entry name" value="LRR_dom_sf"/>
</dbReference>
<comment type="caution">
    <text evidence="6">The sequence shown here is derived from an EMBL/GenBank/DDBJ whole genome shotgun (WGS) entry which is preliminary data.</text>
</comment>
<dbReference type="InterPro" id="IPR001611">
    <property type="entry name" value="Leu-rich_rpt"/>
</dbReference>
<protein>
    <submittedName>
        <fullName evidence="6">Uncharacterized protein</fullName>
    </submittedName>
</protein>
<evidence type="ECO:0000256" key="1">
    <source>
        <dbReference type="ARBA" id="ARBA00004123"/>
    </source>
</evidence>
<dbReference type="EMBL" id="BQMJ01000071">
    <property type="protein sequence ID" value="GJQ15596.1"/>
    <property type="molecule type" value="Genomic_DNA"/>
</dbReference>
<dbReference type="SUPFAM" id="SSF52058">
    <property type="entry name" value="L domain-like"/>
    <property type="match status" value="1"/>
</dbReference>
<dbReference type="PANTHER" id="PTHR10552">
    <property type="entry name" value="U2 SMALL NUCLEAR RIBONUCLEOPROTEIN A"/>
    <property type="match status" value="1"/>
</dbReference>
<dbReference type="Proteomes" id="UP001061958">
    <property type="component" value="Unassembled WGS sequence"/>
</dbReference>
<dbReference type="GO" id="GO:0005634">
    <property type="term" value="C:nucleus"/>
    <property type="evidence" value="ECO:0007669"/>
    <property type="project" value="UniProtKB-SubCell"/>
</dbReference>
<evidence type="ECO:0000256" key="5">
    <source>
        <dbReference type="ARBA" id="ARBA00024196"/>
    </source>
</evidence>
<reference evidence="6" key="1">
    <citation type="journal article" date="2022" name="Proc. Natl. Acad. Sci. U.S.A.">
        <title>Life cycle and functional genomics of the unicellular red alga Galdieria for elucidating algal and plant evolution and industrial use.</title>
        <authorList>
            <person name="Hirooka S."/>
            <person name="Itabashi T."/>
            <person name="Ichinose T.M."/>
            <person name="Onuma R."/>
            <person name="Fujiwara T."/>
            <person name="Yamashita S."/>
            <person name="Jong L.W."/>
            <person name="Tomita R."/>
            <person name="Iwane A.H."/>
            <person name="Miyagishima S.Y."/>
        </authorList>
    </citation>
    <scope>NUCLEOTIDE SEQUENCE</scope>
    <source>
        <strain evidence="6">NBRC 102759</strain>
    </source>
</reference>
<dbReference type="PANTHER" id="PTHR10552:SF6">
    <property type="entry name" value="U2 SMALL NUCLEAR RIBONUCLEOPROTEIN A"/>
    <property type="match status" value="1"/>
</dbReference>
<gene>
    <name evidence="6" type="ORF">GpartN1_g7387.t1</name>
</gene>
<proteinExistence type="inferred from homology"/>
<name>A0A9C7UU39_9RHOD</name>
<sequence>MRITPELLSRAPQILNCLGDRELDLRGNKIAVIENLVSVIDLFETLDFSDNEVQRLENFPFSERVHTLLFNNNKVVRISKNVGKSLPNLVSLILTYNRLGSLSDLNELVHCKNLRRLSLVGNPVTRQKHYREYIIFLLPWIRVLDFQKVKDAERRYAEKLFSGIKGEQLRQTILSVPKTFVPGELDGQGPTKEQKQRLKKAIEGAKTLDDVSKLEYAIRTGDSKLIEETLKAVEQRMSN</sequence>
<accession>A0A9C7UU39</accession>
<dbReference type="Gene3D" id="3.80.10.10">
    <property type="entry name" value="Ribonuclease Inhibitor"/>
    <property type="match status" value="1"/>
</dbReference>
<dbReference type="OrthoDB" id="433501at2759"/>
<evidence type="ECO:0000256" key="3">
    <source>
        <dbReference type="ARBA" id="ARBA00022737"/>
    </source>
</evidence>
<organism evidence="6 7">
    <name type="scientific">Galdieria partita</name>
    <dbReference type="NCBI Taxonomy" id="83374"/>
    <lineage>
        <taxon>Eukaryota</taxon>
        <taxon>Rhodophyta</taxon>
        <taxon>Bangiophyceae</taxon>
        <taxon>Galdieriales</taxon>
        <taxon>Galdieriaceae</taxon>
        <taxon>Galdieria</taxon>
    </lineage>
</organism>
<dbReference type="AlphaFoldDB" id="A0A9C7UU39"/>
<dbReference type="InterPro" id="IPR044640">
    <property type="entry name" value="RU2A"/>
</dbReference>
<dbReference type="GO" id="GO:0000398">
    <property type="term" value="P:mRNA splicing, via spliceosome"/>
    <property type="evidence" value="ECO:0007669"/>
    <property type="project" value="InterPro"/>
</dbReference>
<comment type="subcellular location">
    <subcellularLocation>
        <location evidence="1">Nucleus</location>
    </subcellularLocation>
</comment>
<dbReference type="Pfam" id="PF14580">
    <property type="entry name" value="LRR_9"/>
    <property type="match status" value="1"/>
</dbReference>
<reference evidence="6" key="2">
    <citation type="submission" date="2022-01" db="EMBL/GenBank/DDBJ databases">
        <authorList>
            <person name="Hirooka S."/>
            <person name="Miyagishima S.Y."/>
        </authorList>
    </citation>
    <scope>NUCLEOTIDE SEQUENCE</scope>
    <source>
        <strain evidence="6">NBRC 102759</strain>
    </source>
</reference>
<keyword evidence="3" id="KW-0677">Repeat</keyword>
<dbReference type="PROSITE" id="PS51450">
    <property type="entry name" value="LRR"/>
    <property type="match status" value="1"/>
</dbReference>